<name>A0A1C7N874_9FUNG</name>
<comment type="subcellular location">
    <subcellularLocation>
        <location evidence="1">Cytoplasm</location>
    </subcellularLocation>
</comment>
<dbReference type="GO" id="GO:0000289">
    <property type="term" value="P:nuclear-transcribed mRNA poly(A) tail shortening"/>
    <property type="evidence" value="ECO:0007669"/>
    <property type="project" value="TreeGrafter"/>
</dbReference>
<protein>
    <submittedName>
        <fullName evidence="6">Protein VTS1</fullName>
    </submittedName>
</protein>
<reference evidence="6 7" key="1">
    <citation type="submission" date="2016-03" db="EMBL/GenBank/DDBJ databases">
        <title>Choanephora cucurbitarum.</title>
        <authorList>
            <person name="Min B."/>
            <person name="Park H."/>
            <person name="Park J.-H."/>
            <person name="Shin H.-D."/>
            <person name="Choi I.-G."/>
        </authorList>
    </citation>
    <scope>NUCLEOTIDE SEQUENCE [LARGE SCALE GENOMIC DNA]</scope>
    <source>
        <strain evidence="6 7">KUS-F28377</strain>
    </source>
</reference>
<evidence type="ECO:0000256" key="4">
    <source>
        <dbReference type="SAM" id="MobiDB-lite"/>
    </source>
</evidence>
<dbReference type="Pfam" id="PF07647">
    <property type="entry name" value="SAM_2"/>
    <property type="match status" value="1"/>
</dbReference>
<dbReference type="Gene3D" id="1.10.150.50">
    <property type="entry name" value="Transcription Factor, Ets-1"/>
    <property type="match status" value="1"/>
</dbReference>
<keyword evidence="7" id="KW-1185">Reference proteome</keyword>
<dbReference type="InterPro" id="IPR001660">
    <property type="entry name" value="SAM"/>
</dbReference>
<dbReference type="InParanoid" id="A0A1C7N874"/>
<dbReference type="EMBL" id="LUGH01000410">
    <property type="protein sequence ID" value="OBZ85322.1"/>
    <property type="molecule type" value="Genomic_DNA"/>
</dbReference>
<dbReference type="GO" id="GO:0000932">
    <property type="term" value="C:P-body"/>
    <property type="evidence" value="ECO:0007669"/>
    <property type="project" value="TreeGrafter"/>
</dbReference>
<feature type="compositionally biased region" description="Low complexity" evidence="4">
    <location>
        <begin position="214"/>
        <end position="227"/>
    </location>
</feature>
<evidence type="ECO:0000313" key="6">
    <source>
        <dbReference type="EMBL" id="OBZ85322.1"/>
    </source>
</evidence>
<gene>
    <name evidence="6" type="primary">VTS1_1</name>
    <name evidence="6" type="ORF">A0J61_06629</name>
</gene>
<dbReference type="InterPro" id="IPR057327">
    <property type="entry name" value="Vts1_dom"/>
</dbReference>
<feature type="compositionally biased region" description="Low complexity" evidence="4">
    <location>
        <begin position="328"/>
        <end position="356"/>
    </location>
</feature>
<dbReference type="Pfam" id="PF25479">
    <property type="entry name" value="Vts1"/>
    <property type="match status" value="1"/>
</dbReference>
<comment type="caution">
    <text evidence="6">The sequence shown here is derived from an EMBL/GenBank/DDBJ whole genome shotgun (WGS) entry which is preliminary data.</text>
</comment>
<sequence length="574" mass="64643">MLPNDYNQRQVRPMSEVINSSRFMSDADVAASWYEDLQNYERNLDEMASTTLDQHFKEEMQHVDQWYRYLTEAEKTATMYTLLQHSSQVQARFFINLLQQMVKRDPLLSLLAPSNNEQDMQNHLAGAMAKAELEASQRLMSVLPYKTGQVISRPPSATNRRTVDRHSFALGDTEEYNRLFGTRNDFTTPNGRPASYVNSLLDDPLATVSTRRMNGSNSTTNGNGTTTARPRTMFNNGGRPHSVIEGDTTSLFPNWINTIPSTSSSMRRQPAVVGHIGDRKLMPERPKSADISSWALPTATTSTDSLLDRRTTSSNGFASVWGNAGQTPSQPSQQQQQQQQQSPQQQPQQPQSPQQQHQMDNELLDFASTLQQPYRRRANVNRIPVVPESDEIARNNAFLDDSSFRITAPGIEHFSNYLLTPPTPQQQQHKQKLQGIIDGTSNLILDDHGYASDHSDGSHMSRRQSSMIPNNNSGNTIITNSSSSTGIGSSRATKDKKAVEVVDMELLKDVPAWLRSLRLHKYNSIFSEHTWQEIVKMSDEELLAKGVAALGARRKMLKVFENIKNHCEANNIEY</sequence>
<dbReference type="SUPFAM" id="SSF47769">
    <property type="entry name" value="SAM/Pointed domain"/>
    <property type="match status" value="1"/>
</dbReference>
<feature type="compositionally biased region" description="Basic and acidic residues" evidence="4">
    <location>
        <begin position="449"/>
        <end position="459"/>
    </location>
</feature>
<proteinExistence type="predicted"/>
<evidence type="ECO:0000259" key="5">
    <source>
        <dbReference type="PROSITE" id="PS50105"/>
    </source>
</evidence>
<evidence type="ECO:0000313" key="7">
    <source>
        <dbReference type="Proteomes" id="UP000093000"/>
    </source>
</evidence>
<feature type="region of interest" description="Disordered" evidence="4">
    <location>
        <begin position="210"/>
        <end position="235"/>
    </location>
</feature>
<dbReference type="GO" id="GO:0003729">
    <property type="term" value="F:mRNA binding"/>
    <property type="evidence" value="ECO:0007669"/>
    <property type="project" value="TreeGrafter"/>
</dbReference>
<dbReference type="Proteomes" id="UP000093000">
    <property type="component" value="Unassembled WGS sequence"/>
</dbReference>
<organism evidence="6 7">
    <name type="scientific">Choanephora cucurbitarum</name>
    <dbReference type="NCBI Taxonomy" id="101091"/>
    <lineage>
        <taxon>Eukaryota</taxon>
        <taxon>Fungi</taxon>
        <taxon>Fungi incertae sedis</taxon>
        <taxon>Mucoromycota</taxon>
        <taxon>Mucoromycotina</taxon>
        <taxon>Mucoromycetes</taxon>
        <taxon>Mucorales</taxon>
        <taxon>Mucorineae</taxon>
        <taxon>Choanephoraceae</taxon>
        <taxon>Choanephoroideae</taxon>
        <taxon>Choanephora</taxon>
    </lineage>
</organism>
<evidence type="ECO:0000256" key="2">
    <source>
        <dbReference type="ARBA" id="ARBA00022490"/>
    </source>
</evidence>
<feature type="region of interest" description="Disordered" evidence="4">
    <location>
        <begin position="449"/>
        <end position="491"/>
    </location>
</feature>
<dbReference type="InterPro" id="IPR050897">
    <property type="entry name" value="SMAUG/VTS1_RNA-bind"/>
</dbReference>
<evidence type="ECO:0000256" key="3">
    <source>
        <dbReference type="ARBA" id="ARBA00022884"/>
    </source>
</evidence>
<feature type="domain" description="SAM" evidence="5">
    <location>
        <begin position="508"/>
        <end position="566"/>
    </location>
</feature>
<feature type="compositionally biased region" description="Basic and acidic residues" evidence="4">
    <location>
        <begin position="276"/>
        <end position="288"/>
    </location>
</feature>
<dbReference type="PANTHER" id="PTHR12515">
    <property type="entry name" value="STERILE ALPHA MOTIF DOMAIN CONTAINING PROTEIN 4-RELATED"/>
    <property type="match status" value="1"/>
</dbReference>
<dbReference type="SMART" id="SM00454">
    <property type="entry name" value="SAM"/>
    <property type="match status" value="1"/>
</dbReference>
<dbReference type="PROSITE" id="PS50105">
    <property type="entry name" value="SAM_DOMAIN"/>
    <property type="match status" value="1"/>
</dbReference>
<keyword evidence="2" id="KW-0963">Cytoplasm</keyword>
<feature type="region of interest" description="Disordered" evidence="4">
    <location>
        <begin position="275"/>
        <end position="358"/>
    </location>
</feature>
<keyword evidence="3" id="KW-0694">RNA-binding</keyword>
<dbReference type="PANTHER" id="PTHR12515:SF5">
    <property type="entry name" value="PROTEIN SMAUG"/>
    <property type="match status" value="1"/>
</dbReference>
<feature type="compositionally biased region" description="Low complexity" evidence="4">
    <location>
        <begin position="470"/>
        <end position="490"/>
    </location>
</feature>
<dbReference type="InterPro" id="IPR013761">
    <property type="entry name" value="SAM/pointed_sf"/>
</dbReference>
<accession>A0A1C7N874</accession>
<dbReference type="OrthoDB" id="2155283at2759"/>
<evidence type="ECO:0000256" key="1">
    <source>
        <dbReference type="ARBA" id="ARBA00004496"/>
    </source>
</evidence>
<dbReference type="AlphaFoldDB" id="A0A1C7N874"/>